<protein>
    <submittedName>
        <fullName evidence="1">Uncharacterized protein</fullName>
    </submittedName>
</protein>
<evidence type="ECO:0000313" key="1">
    <source>
        <dbReference type="EMBL" id="RLK58395.1"/>
    </source>
</evidence>
<dbReference type="AlphaFoldDB" id="A0A421B1X6"/>
<accession>A0A421B1X6</accession>
<name>A0A421B1X6_9PSEU</name>
<dbReference type="RefSeq" id="WP_170224523.1">
    <property type="nucleotide sequence ID" value="NZ_RCDD01000003.1"/>
</dbReference>
<gene>
    <name evidence="1" type="ORF">CLV68_4495</name>
</gene>
<keyword evidence="2" id="KW-1185">Reference proteome</keyword>
<dbReference type="Proteomes" id="UP000282454">
    <property type="component" value="Unassembled WGS sequence"/>
</dbReference>
<sequence>MVERPRGERLERGSVRVRWDELAESPRKAEMLFDLVMHAAYPGRVRTVNGAGGDGGVDAWVADERRALEFKSFTRLGSSQRRQVIKSLGRAARREPASWTLVAPVHPTPGDLAWFERLRERVPFALQFHDVRWLESQLVQSPGIARYVLTTPEYEVVTALRELRAEQAALLGGVPDLVARLAAMGRRVEEASPIWGVDFAWLDGRAAVTVRPRPTAPPQHITVHCDPAADDPDGEQLTAAVTDAIGYGSGLVLEPGRITRVDNAALAALGLPWEQVGMRLPERRVGTGFPRPATLRPRDAEDRFGRPLRLSLTHATVGERGMVVHGRDTTGVLTVQLRLDQPPTADPGDGITVGLALRFALGELDPGDVVDPEVLLRTVEALDVLDHAPGMAITLADTDPIPLDPAHRVPTEEFSALAVAVRDVVLIGDELGVVLPMPAACAPRHRHTVAFLAGWLRGEQVPLPREVVACHQHSNPDEARAYLDYLTSDHGARLDLGLTGLAVTVAEVTIPVHPLHVGISRARLRDPDEIRAALANGDRIITIEIIPAPDAVVTGCRTPPTPHVASVEDGQPEDT</sequence>
<evidence type="ECO:0000313" key="2">
    <source>
        <dbReference type="Proteomes" id="UP000282454"/>
    </source>
</evidence>
<comment type="caution">
    <text evidence="1">The sequence shown here is derived from an EMBL/GenBank/DDBJ whole genome shotgun (WGS) entry which is preliminary data.</text>
</comment>
<reference evidence="1 2" key="1">
    <citation type="submission" date="2018-10" db="EMBL/GenBank/DDBJ databases">
        <title>Genomic Encyclopedia of Archaeal and Bacterial Type Strains, Phase II (KMG-II): from individual species to whole genera.</title>
        <authorList>
            <person name="Goeker M."/>
        </authorList>
    </citation>
    <scope>NUCLEOTIDE SEQUENCE [LARGE SCALE GENOMIC DNA]</scope>
    <source>
        <strain evidence="1 2">DSM 45657</strain>
    </source>
</reference>
<organism evidence="1 2">
    <name type="scientific">Actinokineospora cianjurensis</name>
    <dbReference type="NCBI Taxonomy" id="585224"/>
    <lineage>
        <taxon>Bacteria</taxon>
        <taxon>Bacillati</taxon>
        <taxon>Actinomycetota</taxon>
        <taxon>Actinomycetes</taxon>
        <taxon>Pseudonocardiales</taxon>
        <taxon>Pseudonocardiaceae</taxon>
        <taxon>Actinokineospora</taxon>
    </lineage>
</organism>
<dbReference type="EMBL" id="RCDD01000003">
    <property type="protein sequence ID" value="RLK58395.1"/>
    <property type="molecule type" value="Genomic_DNA"/>
</dbReference>
<proteinExistence type="predicted"/>